<sequence length="304" mass="34337">MPQAVIEMGFNENVWSAMKNSIYPGASDDSIVMALDYCRARELDPMLKPVHLVPMSVKDSKTGQNVWRDVVMPGIGMYRIQADRSGNYAGADEPIFGPDVTENLGGVEVTYPKYCKYTVRKKMPDNSIAEFSATEYWKENYAVQKRDSLAPNSMWRKRPYAQLAKCAEAQALRKAWPEIGQQPTAEEMEGEIHSMETVVTAKPTQTKSKNVDDILKGDVQDAQFTEVVEPEKSQSQEINLEEKLASFIEYISKIGKIPELDDIYKKTVAKYFANSQEHLDKATEAYQLQKADLQNAMQDDDIPV</sequence>
<proteinExistence type="predicted"/>
<dbReference type="Pfam" id="PF03837">
    <property type="entry name" value="RecT"/>
    <property type="match status" value="1"/>
</dbReference>
<gene>
    <name evidence="1" type="primary">bet</name>
    <name evidence="1" type="ORF">ACFFIT_00435</name>
</gene>
<accession>A0ABV6C6J0</accession>
<protein>
    <submittedName>
        <fullName evidence="1">Phage recombination protein Bet</fullName>
    </submittedName>
</protein>
<dbReference type="Proteomes" id="UP001589758">
    <property type="component" value="Unassembled WGS sequence"/>
</dbReference>
<dbReference type="InterPro" id="IPR018330">
    <property type="entry name" value="RecT_fam"/>
</dbReference>
<dbReference type="NCBIfam" id="TIGR01913">
    <property type="entry name" value="bet_lambda"/>
    <property type="match status" value="1"/>
</dbReference>
<comment type="caution">
    <text evidence="1">The sequence shown here is derived from an EMBL/GenBank/DDBJ whole genome shotgun (WGS) entry which is preliminary data.</text>
</comment>
<evidence type="ECO:0000313" key="1">
    <source>
        <dbReference type="EMBL" id="MFC0178580.1"/>
    </source>
</evidence>
<evidence type="ECO:0000313" key="2">
    <source>
        <dbReference type="Proteomes" id="UP001589758"/>
    </source>
</evidence>
<reference evidence="1 2" key="1">
    <citation type="submission" date="2024-09" db="EMBL/GenBank/DDBJ databases">
        <authorList>
            <person name="Sun Q."/>
            <person name="Mori K."/>
        </authorList>
    </citation>
    <scope>NUCLEOTIDE SEQUENCE [LARGE SCALE GENOMIC DNA]</scope>
    <source>
        <strain evidence="1 2">CCM 8545</strain>
    </source>
</reference>
<dbReference type="RefSeq" id="WP_385875391.1">
    <property type="nucleotide sequence ID" value="NZ_JBHLXE010000012.1"/>
</dbReference>
<dbReference type="EMBL" id="JBHLXE010000012">
    <property type="protein sequence ID" value="MFC0178580.1"/>
    <property type="molecule type" value="Genomic_DNA"/>
</dbReference>
<name>A0ABV6C6J0_9GAMM</name>
<keyword evidence="2" id="KW-1185">Reference proteome</keyword>
<dbReference type="InterPro" id="IPR010183">
    <property type="entry name" value="Phage_lambda_Bet"/>
</dbReference>
<organism evidence="1 2">
    <name type="scientific">Thorsellia kenyensis</name>
    <dbReference type="NCBI Taxonomy" id="1549888"/>
    <lineage>
        <taxon>Bacteria</taxon>
        <taxon>Pseudomonadati</taxon>
        <taxon>Pseudomonadota</taxon>
        <taxon>Gammaproteobacteria</taxon>
        <taxon>Enterobacterales</taxon>
        <taxon>Thorselliaceae</taxon>
        <taxon>Thorsellia</taxon>
    </lineage>
</organism>